<dbReference type="GO" id="GO:0006355">
    <property type="term" value="P:regulation of DNA-templated transcription"/>
    <property type="evidence" value="ECO:0007669"/>
    <property type="project" value="InterPro"/>
</dbReference>
<name>A0A747MYH1_SALER</name>
<evidence type="ECO:0000313" key="1">
    <source>
        <dbReference type="EMBL" id="HAF4624164.1"/>
    </source>
</evidence>
<dbReference type="Gene3D" id="1.10.1220.10">
    <property type="entry name" value="Met repressor-like"/>
    <property type="match status" value="1"/>
</dbReference>
<protein>
    <submittedName>
        <fullName evidence="1">Replicase</fullName>
    </submittedName>
</protein>
<dbReference type="GO" id="GO:0043565">
    <property type="term" value="F:sequence-specific DNA binding"/>
    <property type="evidence" value="ECO:0007669"/>
    <property type="project" value="UniProtKB-ARBA"/>
</dbReference>
<dbReference type="EMBL" id="DAAVDT010000026">
    <property type="protein sequence ID" value="HAF4624164.1"/>
    <property type="molecule type" value="Genomic_DNA"/>
</dbReference>
<gene>
    <name evidence="1" type="ORF">G9E47_004559</name>
</gene>
<reference evidence="1" key="2">
    <citation type="submission" date="2020-02" db="EMBL/GenBank/DDBJ databases">
        <authorList>
            <consortium name="NCBI Pathogen Detection Project"/>
        </authorList>
    </citation>
    <scope>NUCLEOTIDE SEQUENCE</scope>
    <source>
        <strain evidence="1">MA.MC_07-0749</strain>
    </source>
</reference>
<comment type="caution">
    <text evidence="1">The sequence shown here is derived from an EMBL/GenBank/DDBJ whole genome shotgun (WGS) entry which is preliminary data.</text>
</comment>
<dbReference type="AlphaFoldDB" id="A0A747MYH1"/>
<accession>A0A747MYH1</accession>
<organism evidence="1">
    <name type="scientific">Salmonella enterica</name>
    <name type="common">Salmonella choleraesuis</name>
    <dbReference type="NCBI Taxonomy" id="28901"/>
    <lineage>
        <taxon>Bacteria</taxon>
        <taxon>Pseudomonadati</taxon>
        <taxon>Pseudomonadota</taxon>
        <taxon>Gammaproteobacteria</taxon>
        <taxon>Enterobacterales</taxon>
        <taxon>Enterobacteriaceae</taxon>
        <taxon>Salmonella</taxon>
    </lineage>
</organism>
<reference evidence="1" key="1">
    <citation type="journal article" date="2018" name="Genome Biol.">
        <title>SKESA: strategic k-mer extension for scrupulous assemblies.</title>
        <authorList>
            <person name="Souvorov A."/>
            <person name="Agarwala R."/>
            <person name="Lipman D.J."/>
        </authorList>
    </citation>
    <scope>NUCLEOTIDE SEQUENCE</scope>
    <source>
        <strain evidence="1">MA.MC_07-0749</strain>
    </source>
</reference>
<sequence length="35" mass="4089">KKSSGGGRPKVRDGEWISLGISRSTWYRKFYKNEN</sequence>
<dbReference type="InterPro" id="IPR013321">
    <property type="entry name" value="Arc_rbn_hlx_hlx"/>
</dbReference>
<feature type="non-terminal residue" evidence="1">
    <location>
        <position position="1"/>
    </location>
</feature>
<proteinExistence type="predicted"/>